<dbReference type="Gene3D" id="3.40.50.720">
    <property type="entry name" value="NAD(P)-binding Rossmann-like Domain"/>
    <property type="match status" value="1"/>
</dbReference>
<reference evidence="3 4" key="1">
    <citation type="journal article" date="2014" name="BMC Genomics">
        <title>Architecture and functions of a multipartite genome of the methylotrophic bacterium Paracoccus aminophilus JCM 7686, containing primary and secondary chromids.</title>
        <authorList>
            <person name="Dziewit L."/>
            <person name="Czarnecki J."/>
            <person name="Wibberg D."/>
            <person name="Radlinska M."/>
            <person name="Mrozek P."/>
            <person name="Szymczak M."/>
            <person name="Schluter A."/>
            <person name="Puhler A."/>
            <person name="Bartosik D."/>
        </authorList>
    </citation>
    <scope>NUCLEOTIDE SEQUENCE [LARGE SCALE GENOMIC DNA]</scope>
    <source>
        <strain evidence="3">JCM 7686</strain>
        <plasmid evidence="4">Plasmid pAMI1</plasmid>
    </source>
</reference>
<dbReference type="NCBIfam" id="NF005559">
    <property type="entry name" value="PRK07231.1"/>
    <property type="match status" value="1"/>
</dbReference>
<dbReference type="SMR" id="S5YZI0"/>
<proteinExistence type="inferred from homology"/>
<dbReference type="PATRIC" id="fig|1367847.3.peg.3541"/>
<evidence type="ECO:0000313" key="3">
    <source>
        <dbReference type="EMBL" id="AGT10616.1"/>
    </source>
</evidence>
<name>S5YZI0_PARAH</name>
<dbReference type="Pfam" id="PF13561">
    <property type="entry name" value="adh_short_C2"/>
    <property type="match status" value="1"/>
</dbReference>
<keyword evidence="4" id="KW-1185">Reference proteome</keyword>
<keyword evidence="3" id="KW-0614">Plasmid</keyword>
<geneLocation type="plasmid" evidence="3 4">
    <name>pAMI1</name>
</geneLocation>
<evidence type="ECO:0000256" key="1">
    <source>
        <dbReference type="ARBA" id="ARBA00006484"/>
    </source>
</evidence>
<dbReference type="EMBL" id="CP006651">
    <property type="protein sequence ID" value="AGT10616.1"/>
    <property type="molecule type" value="Genomic_DNA"/>
</dbReference>
<organism evidence="3 4">
    <name type="scientific">Paracoccus aminophilus JCM 7686</name>
    <dbReference type="NCBI Taxonomy" id="1367847"/>
    <lineage>
        <taxon>Bacteria</taxon>
        <taxon>Pseudomonadati</taxon>
        <taxon>Pseudomonadota</taxon>
        <taxon>Alphaproteobacteria</taxon>
        <taxon>Rhodobacterales</taxon>
        <taxon>Paracoccaceae</taxon>
        <taxon>Paracoccus</taxon>
    </lineage>
</organism>
<dbReference type="Proteomes" id="UP000015480">
    <property type="component" value="Plasmid pAMI1"/>
</dbReference>
<gene>
    <name evidence="3" type="ORF">JCM7686_pAMI1p030</name>
</gene>
<dbReference type="CDD" id="cd05233">
    <property type="entry name" value="SDR_c"/>
    <property type="match status" value="1"/>
</dbReference>
<comment type="similarity">
    <text evidence="1">Belongs to the short-chain dehydrogenases/reductases (SDR) family.</text>
</comment>
<dbReference type="PANTHER" id="PTHR42760:SF133">
    <property type="entry name" value="3-OXOACYL-[ACYL-CARRIER-PROTEIN] REDUCTASE"/>
    <property type="match status" value="1"/>
</dbReference>
<dbReference type="GO" id="GO:0004022">
    <property type="term" value="F:alcohol dehydrogenase (NAD+) activity"/>
    <property type="evidence" value="ECO:0007669"/>
    <property type="project" value="UniProtKB-EC"/>
</dbReference>
<dbReference type="PROSITE" id="PS00061">
    <property type="entry name" value="ADH_SHORT"/>
    <property type="match status" value="1"/>
</dbReference>
<dbReference type="SUPFAM" id="SSF51735">
    <property type="entry name" value="NAD(P)-binding Rossmann-fold domains"/>
    <property type="match status" value="1"/>
</dbReference>
<dbReference type="RefSeq" id="WP_020952765.1">
    <property type="nucleotide sequence ID" value="NC_022042.1"/>
</dbReference>
<dbReference type="EC" id="1.1.1.1" evidence="3"/>
<evidence type="ECO:0000256" key="2">
    <source>
        <dbReference type="ARBA" id="ARBA00023002"/>
    </source>
</evidence>
<dbReference type="GO" id="GO:0006633">
    <property type="term" value="P:fatty acid biosynthetic process"/>
    <property type="evidence" value="ECO:0007669"/>
    <property type="project" value="TreeGrafter"/>
</dbReference>
<dbReference type="PRINTS" id="PR00081">
    <property type="entry name" value="GDHRDH"/>
</dbReference>
<dbReference type="GO" id="GO:0048038">
    <property type="term" value="F:quinone binding"/>
    <property type="evidence" value="ECO:0007669"/>
    <property type="project" value="TreeGrafter"/>
</dbReference>
<dbReference type="InterPro" id="IPR002347">
    <property type="entry name" value="SDR_fam"/>
</dbReference>
<dbReference type="InterPro" id="IPR020904">
    <property type="entry name" value="Sc_DH/Rdtase_CS"/>
</dbReference>
<dbReference type="PROSITE" id="PS51318">
    <property type="entry name" value="TAT"/>
    <property type="match status" value="1"/>
</dbReference>
<dbReference type="OrthoDB" id="9780084at2"/>
<dbReference type="InterPro" id="IPR006311">
    <property type="entry name" value="TAT_signal"/>
</dbReference>
<dbReference type="AlphaFoldDB" id="S5YZI0"/>
<keyword evidence="2 3" id="KW-0560">Oxidoreductase</keyword>
<dbReference type="FunFam" id="3.40.50.720:FF:000084">
    <property type="entry name" value="Short-chain dehydrogenase reductase"/>
    <property type="match status" value="1"/>
</dbReference>
<dbReference type="PRINTS" id="PR00080">
    <property type="entry name" value="SDRFAMILY"/>
</dbReference>
<dbReference type="KEGG" id="pami:JCM7686_pAMI1p030"/>
<protein>
    <submittedName>
        <fullName evidence="3">Short-chain dehydrogenase/reductase SDR</fullName>
        <ecNumber evidence="3">1.1.1.1</ecNumber>
    </submittedName>
</protein>
<dbReference type="HOGENOM" id="CLU_010194_1_0_5"/>
<dbReference type="PANTHER" id="PTHR42760">
    <property type="entry name" value="SHORT-CHAIN DEHYDROGENASES/REDUCTASES FAMILY MEMBER"/>
    <property type="match status" value="1"/>
</dbReference>
<dbReference type="InterPro" id="IPR036291">
    <property type="entry name" value="NAD(P)-bd_dom_sf"/>
</dbReference>
<accession>S5YZI0</accession>
<sequence>MSETSLIGRRALVTGAAGGIGAAIARSLREAGAEVAIADIDLAAAEATAAAIGAHALRMDVRHRAEVEAGFARAVEQMGGCDILIGNAGVSTMAHALDITDEEWDFNLDVNARGIFLTNQIAARHFVAEGQGCIVNTASVGGKGGAPFLAHYCASKFAVIGWTQSLALELASKGIRVNAVCPGYTRTSMQSRELIWEAELRAITPEEMMAQYATLAPLGRNGSPEDVAGVVTFLCSDQARFMTGQSLNVDGGLVMH</sequence>
<evidence type="ECO:0000313" key="4">
    <source>
        <dbReference type="Proteomes" id="UP000015480"/>
    </source>
</evidence>